<organism evidence="1 2">
    <name type="scientific">Rotaria magnacalcarata</name>
    <dbReference type="NCBI Taxonomy" id="392030"/>
    <lineage>
        <taxon>Eukaryota</taxon>
        <taxon>Metazoa</taxon>
        <taxon>Spiralia</taxon>
        <taxon>Gnathifera</taxon>
        <taxon>Rotifera</taxon>
        <taxon>Eurotatoria</taxon>
        <taxon>Bdelloidea</taxon>
        <taxon>Philodinida</taxon>
        <taxon>Philodinidae</taxon>
        <taxon>Rotaria</taxon>
    </lineage>
</organism>
<evidence type="ECO:0000313" key="1">
    <source>
        <dbReference type="EMBL" id="CAF4259585.1"/>
    </source>
</evidence>
<reference evidence="1" key="1">
    <citation type="submission" date="2021-02" db="EMBL/GenBank/DDBJ databases">
        <authorList>
            <person name="Nowell W R."/>
        </authorList>
    </citation>
    <scope>NUCLEOTIDE SEQUENCE</scope>
</reference>
<protein>
    <submittedName>
        <fullName evidence="1">Uncharacterized protein</fullName>
    </submittedName>
</protein>
<feature type="non-terminal residue" evidence="1">
    <location>
        <position position="1"/>
    </location>
</feature>
<gene>
    <name evidence="1" type="ORF">SMN809_LOCUS24352</name>
</gene>
<dbReference type="EMBL" id="CAJOBI010028488">
    <property type="protein sequence ID" value="CAF4259585.1"/>
    <property type="molecule type" value="Genomic_DNA"/>
</dbReference>
<evidence type="ECO:0000313" key="2">
    <source>
        <dbReference type="Proteomes" id="UP000676336"/>
    </source>
</evidence>
<comment type="caution">
    <text evidence="1">The sequence shown here is derived from an EMBL/GenBank/DDBJ whole genome shotgun (WGS) entry which is preliminary data.</text>
</comment>
<sequence length="54" mass="6534">MYHIVDRNSNWRYPTRAQYAIIVVGILNHLGVERDSKNVDSWRESLISKYKRER</sequence>
<name>A0A8S2T4D0_9BILA</name>
<proteinExistence type="predicted"/>
<dbReference type="Proteomes" id="UP000676336">
    <property type="component" value="Unassembled WGS sequence"/>
</dbReference>
<accession>A0A8S2T4D0</accession>
<dbReference type="AlphaFoldDB" id="A0A8S2T4D0"/>